<keyword evidence="2" id="KW-0663">Pyridoxal phosphate</keyword>
<evidence type="ECO:0000259" key="6">
    <source>
        <dbReference type="PROSITE" id="PS50949"/>
    </source>
</evidence>
<accession>A0A969WBD6</accession>
<name>A0A969WBD6_9GAMM</name>
<dbReference type="PANTHER" id="PTHR46577:SF1">
    <property type="entry name" value="HTH-TYPE TRANSCRIPTIONAL REGULATORY PROTEIN GABR"/>
    <property type="match status" value="1"/>
</dbReference>
<evidence type="ECO:0000256" key="4">
    <source>
        <dbReference type="ARBA" id="ARBA00023125"/>
    </source>
</evidence>
<reference evidence="7" key="1">
    <citation type="submission" date="2020-03" db="EMBL/GenBank/DDBJ databases">
        <title>Solimonas marina sp. nov., isolated from deep seawater of the Pacific Ocean.</title>
        <authorList>
            <person name="Liu X."/>
            <person name="Lai Q."/>
            <person name="Sun F."/>
            <person name="Gai Y."/>
            <person name="Li G."/>
            <person name="Shao Z."/>
        </authorList>
    </citation>
    <scope>NUCLEOTIDE SEQUENCE</scope>
    <source>
        <strain evidence="7">C16B3</strain>
    </source>
</reference>
<dbReference type="GO" id="GO:0003700">
    <property type="term" value="F:DNA-binding transcription factor activity"/>
    <property type="evidence" value="ECO:0007669"/>
    <property type="project" value="InterPro"/>
</dbReference>
<dbReference type="Proteomes" id="UP000653472">
    <property type="component" value="Unassembled WGS sequence"/>
</dbReference>
<dbReference type="GO" id="GO:0008483">
    <property type="term" value="F:transaminase activity"/>
    <property type="evidence" value="ECO:0007669"/>
    <property type="project" value="UniProtKB-KW"/>
</dbReference>
<dbReference type="InterPro" id="IPR015424">
    <property type="entry name" value="PyrdxlP-dep_Trfase"/>
</dbReference>
<dbReference type="PANTHER" id="PTHR46577">
    <property type="entry name" value="HTH-TYPE TRANSCRIPTIONAL REGULATORY PROTEIN GABR"/>
    <property type="match status" value="1"/>
</dbReference>
<dbReference type="SUPFAM" id="SSF53383">
    <property type="entry name" value="PLP-dependent transferases"/>
    <property type="match status" value="1"/>
</dbReference>
<keyword evidence="3" id="KW-0805">Transcription regulation</keyword>
<keyword evidence="7" id="KW-0032">Aminotransferase</keyword>
<keyword evidence="7" id="KW-0808">Transferase</keyword>
<comment type="caution">
    <text evidence="7">The sequence shown here is derived from an EMBL/GenBank/DDBJ whole genome shotgun (WGS) entry which is preliminary data.</text>
</comment>
<evidence type="ECO:0000313" key="7">
    <source>
        <dbReference type="EMBL" id="NKF23059.1"/>
    </source>
</evidence>
<gene>
    <name evidence="7" type="ORF">G7Y82_12080</name>
</gene>
<evidence type="ECO:0000313" key="8">
    <source>
        <dbReference type="Proteomes" id="UP000653472"/>
    </source>
</evidence>
<keyword evidence="5" id="KW-0804">Transcription</keyword>
<evidence type="ECO:0000256" key="2">
    <source>
        <dbReference type="ARBA" id="ARBA00022898"/>
    </source>
</evidence>
<dbReference type="Gene3D" id="1.10.10.10">
    <property type="entry name" value="Winged helix-like DNA-binding domain superfamily/Winged helix DNA-binding domain"/>
    <property type="match status" value="1"/>
</dbReference>
<dbReference type="Pfam" id="PF00155">
    <property type="entry name" value="Aminotran_1_2"/>
    <property type="match status" value="1"/>
</dbReference>
<dbReference type="GO" id="GO:0003677">
    <property type="term" value="F:DNA binding"/>
    <property type="evidence" value="ECO:0007669"/>
    <property type="project" value="UniProtKB-KW"/>
</dbReference>
<dbReference type="PROSITE" id="PS50949">
    <property type="entry name" value="HTH_GNTR"/>
    <property type="match status" value="1"/>
</dbReference>
<dbReference type="InterPro" id="IPR015421">
    <property type="entry name" value="PyrdxlP-dep_Trfase_major"/>
</dbReference>
<dbReference type="Gene3D" id="3.40.640.10">
    <property type="entry name" value="Type I PLP-dependent aspartate aminotransferase-like (Major domain)"/>
    <property type="match status" value="1"/>
</dbReference>
<dbReference type="InterPro" id="IPR000524">
    <property type="entry name" value="Tscrpt_reg_HTH_GntR"/>
</dbReference>
<feature type="domain" description="HTH gntR-type" evidence="6">
    <location>
        <begin position="17"/>
        <end position="85"/>
    </location>
</feature>
<dbReference type="RefSeq" id="WP_168148385.1">
    <property type="nucleotide sequence ID" value="NZ_JAAVXB010000006.1"/>
</dbReference>
<dbReference type="GO" id="GO:0030170">
    <property type="term" value="F:pyridoxal phosphate binding"/>
    <property type="evidence" value="ECO:0007669"/>
    <property type="project" value="InterPro"/>
</dbReference>
<evidence type="ECO:0000256" key="5">
    <source>
        <dbReference type="ARBA" id="ARBA00023163"/>
    </source>
</evidence>
<dbReference type="SUPFAM" id="SSF46785">
    <property type="entry name" value="Winged helix' DNA-binding domain"/>
    <property type="match status" value="1"/>
</dbReference>
<comment type="similarity">
    <text evidence="1">In the C-terminal section; belongs to the class-I pyridoxal-phosphate-dependent aminotransferase family.</text>
</comment>
<dbReference type="InterPro" id="IPR015422">
    <property type="entry name" value="PyrdxlP-dep_Trfase_small"/>
</dbReference>
<sequence length="466" mass="50819">MPDKVRRWKRALQESDKPTYLALADAIAEDIRGGRLSAMDRLPPLRTLAAELELHYTTAARGYAEAQARGLIDSKAGQGTFIRATTAALSSRSVRNVGLVEMTMNLPPEPEDGTLQARLRRGFTQLAEHEDLPTLLRYQEFGGSAEDRDAGARWLAPLLPGVLMDQLLVCPGIQSGLVALFSTLVRPGEVMCCEEITYPGVKALSAQFGIRLHGLPMDAEGIVPQELEAACRLHRPKVLYCNPTYQNPTTMTMSPARRDTIAAIARQYGLTIIEDDAYGLLPTSPIAPIATRAPELTYYLSGLAKHLGAGLRIAYLVAPDVRAAKRLTSTLRVTTIMAAPLTVSLATRWINDGSADQVLHAIRRESQARQKLAAELLPIEDCATQPDAFHLWLKLPPPWNRGEFANYLRARGVGVVGSDAFTVSSTPLEAVRVCLGGVATRRECRHSLELIAEALDQLPEVASSVF</sequence>
<dbReference type="InterPro" id="IPR004839">
    <property type="entry name" value="Aminotransferase_I/II_large"/>
</dbReference>
<dbReference type="InterPro" id="IPR036388">
    <property type="entry name" value="WH-like_DNA-bd_sf"/>
</dbReference>
<proteinExistence type="inferred from homology"/>
<dbReference type="CDD" id="cd00609">
    <property type="entry name" value="AAT_like"/>
    <property type="match status" value="1"/>
</dbReference>
<protein>
    <submittedName>
        <fullName evidence="7">PLP-dependent aminotransferase family protein</fullName>
    </submittedName>
</protein>
<organism evidence="7 8">
    <name type="scientific">Solimonas marina</name>
    <dbReference type="NCBI Taxonomy" id="2714601"/>
    <lineage>
        <taxon>Bacteria</taxon>
        <taxon>Pseudomonadati</taxon>
        <taxon>Pseudomonadota</taxon>
        <taxon>Gammaproteobacteria</taxon>
        <taxon>Nevskiales</taxon>
        <taxon>Nevskiaceae</taxon>
        <taxon>Solimonas</taxon>
    </lineage>
</organism>
<dbReference type="CDD" id="cd07377">
    <property type="entry name" value="WHTH_GntR"/>
    <property type="match status" value="1"/>
</dbReference>
<dbReference type="AlphaFoldDB" id="A0A969WBD6"/>
<keyword evidence="8" id="KW-1185">Reference proteome</keyword>
<dbReference type="InterPro" id="IPR051446">
    <property type="entry name" value="HTH_trans_reg/aminotransferase"/>
</dbReference>
<evidence type="ECO:0000256" key="3">
    <source>
        <dbReference type="ARBA" id="ARBA00023015"/>
    </source>
</evidence>
<dbReference type="EMBL" id="JAAVXB010000006">
    <property type="protein sequence ID" value="NKF23059.1"/>
    <property type="molecule type" value="Genomic_DNA"/>
</dbReference>
<dbReference type="Gene3D" id="3.90.1150.10">
    <property type="entry name" value="Aspartate Aminotransferase, domain 1"/>
    <property type="match status" value="1"/>
</dbReference>
<dbReference type="InterPro" id="IPR036390">
    <property type="entry name" value="WH_DNA-bd_sf"/>
</dbReference>
<keyword evidence="4" id="KW-0238">DNA-binding</keyword>
<evidence type="ECO:0000256" key="1">
    <source>
        <dbReference type="ARBA" id="ARBA00005384"/>
    </source>
</evidence>
<dbReference type="Pfam" id="PF00392">
    <property type="entry name" value="GntR"/>
    <property type="match status" value="1"/>
</dbReference>
<dbReference type="SMART" id="SM00345">
    <property type="entry name" value="HTH_GNTR"/>
    <property type="match status" value="1"/>
</dbReference>